<evidence type="ECO:0000313" key="12">
    <source>
        <dbReference type="Proteomes" id="UP000032803"/>
    </source>
</evidence>
<dbReference type="AlphaFoldDB" id="A0A0A8US60"/>
<dbReference type="Proteomes" id="UP000032803">
    <property type="component" value="Chromosome I"/>
</dbReference>
<dbReference type="GO" id="GO:0005829">
    <property type="term" value="C:cytosol"/>
    <property type="evidence" value="ECO:0007669"/>
    <property type="project" value="TreeGrafter"/>
</dbReference>
<dbReference type="SUPFAM" id="SSF54211">
    <property type="entry name" value="Ribosomal protein S5 domain 2-like"/>
    <property type="match status" value="1"/>
</dbReference>
<dbReference type="SUPFAM" id="SSF55060">
    <property type="entry name" value="GHMP Kinase, C-terminal domain"/>
    <property type="match status" value="1"/>
</dbReference>
<sequence length="294" mass="32220">MMSYDFQTTTHGKWILAGEHAVLRGRGALVFPIAEKKLTLSYKKSTSKLSADYVGQNSTDIHLLFWSVLEHGQQLLGQSLNNLSGHFHLHNDIPIGVGMGASAALCVAMARWFAAQHRLDNQEIDNFAKSLENLFHGKSSGLDIAGVAADTGIYFNQGSRIPIQQVWKPNWFLSSCGQIGVTSHCIHQVQVFWDTDAAKAKEIDSQMEECVKKAQFALENDLPISLKILTEAIQDAANCFNAWGLVSENLQQHMQKLLNAGALAVKPTGSGGGGYVLSLWADKPPNDNIEFITI</sequence>
<evidence type="ECO:0000256" key="7">
    <source>
        <dbReference type="ARBA" id="ARBA00022842"/>
    </source>
</evidence>
<dbReference type="Gene3D" id="3.30.230.10">
    <property type="match status" value="1"/>
</dbReference>
<dbReference type="EMBL" id="LN681225">
    <property type="protein sequence ID" value="CEK11680.1"/>
    <property type="molecule type" value="Genomic_DNA"/>
</dbReference>
<keyword evidence="7" id="KW-0460">Magnesium</keyword>
<dbReference type="InterPro" id="IPR006204">
    <property type="entry name" value="GHMP_kinase_N_dom"/>
</dbReference>
<keyword evidence="4" id="KW-0547">Nucleotide-binding</keyword>
<keyword evidence="12" id="KW-1185">Reference proteome</keyword>
<evidence type="ECO:0000259" key="10">
    <source>
        <dbReference type="Pfam" id="PF00288"/>
    </source>
</evidence>
<dbReference type="PANTHER" id="PTHR43290">
    <property type="entry name" value="MEVALONATE KINASE"/>
    <property type="match status" value="1"/>
</dbReference>
<proteinExistence type="predicted"/>
<evidence type="ECO:0000256" key="5">
    <source>
        <dbReference type="ARBA" id="ARBA00022777"/>
    </source>
</evidence>
<evidence type="ECO:0000313" key="11">
    <source>
        <dbReference type="EMBL" id="CEK11680.1"/>
    </source>
</evidence>
<dbReference type="GO" id="GO:0019287">
    <property type="term" value="P:isopentenyl diphosphate biosynthetic process, mevalonate pathway"/>
    <property type="evidence" value="ECO:0007669"/>
    <property type="project" value="UniProtKB-UniPathway"/>
</dbReference>
<evidence type="ECO:0000256" key="1">
    <source>
        <dbReference type="ARBA" id="ARBA00022490"/>
    </source>
</evidence>
<reference evidence="12" key="1">
    <citation type="submission" date="2014-09" db="EMBL/GenBank/DDBJ databases">
        <authorList>
            <person name="Gomez-Valero L."/>
        </authorList>
    </citation>
    <scope>NUCLEOTIDE SEQUENCE [LARGE SCALE GENOMIC DNA]</scope>
    <source>
        <strain evidence="12">ATCC35250</strain>
    </source>
</reference>
<feature type="domain" description="GHMP kinase N-terminal" evidence="10">
    <location>
        <begin position="68"/>
        <end position="145"/>
    </location>
</feature>
<keyword evidence="6" id="KW-0067">ATP-binding</keyword>
<evidence type="ECO:0000256" key="9">
    <source>
        <dbReference type="ARBA" id="ARBA00029438"/>
    </source>
</evidence>
<keyword evidence="1" id="KW-0963">Cytoplasm</keyword>
<dbReference type="GO" id="GO:0004496">
    <property type="term" value="F:mevalonate kinase activity"/>
    <property type="evidence" value="ECO:0007669"/>
    <property type="project" value="InterPro"/>
</dbReference>
<dbReference type="PATRIC" id="fig|449.7.peg.2511"/>
<evidence type="ECO:0000256" key="2">
    <source>
        <dbReference type="ARBA" id="ARBA00022516"/>
    </source>
</evidence>
<dbReference type="InterPro" id="IPR036554">
    <property type="entry name" value="GHMP_kinase_C_sf"/>
</dbReference>
<dbReference type="InterPro" id="IPR014721">
    <property type="entry name" value="Ribsml_uS5_D2-typ_fold_subgr"/>
</dbReference>
<name>A0A0A8US60_LEGHA</name>
<dbReference type="Gene3D" id="3.30.70.890">
    <property type="entry name" value="GHMP kinase, C-terminal domain"/>
    <property type="match status" value="1"/>
</dbReference>
<dbReference type="InterPro" id="IPR006205">
    <property type="entry name" value="Mev_gal_kin"/>
</dbReference>
<evidence type="ECO:0000256" key="4">
    <source>
        <dbReference type="ARBA" id="ARBA00022741"/>
    </source>
</evidence>
<keyword evidence="5 11" id="KW-0418">Kinase</keyword>
<organism evidence="11 12">
    <name type="scientific">Legionella hackeliae</name>
    <dbReference type="NCBI Taxonomy" id="449"/>
    <lineage>
        <taxon>Bacteria</taxon>
        <taxon>Pseudomonadati</taxon>
        <taxon>Pseudomonadota</taxon>
        <taxon>Gammaproteobacteria</taxon>
        <taxon>Legionellales</taxon>
        <taxon>Legionellaceae</taxon>
        <taxon>Legionella</taxon>
    </lineage>
</organism>
<evidence type="ECO:0000256" key="3">
    <source>
        <dbReference type="ARBA" id="ARBA00022679"/>
    </source>
</evidence>
<gene>
    <name evidence="11" type="ORF">LHA_2680</name>
</gene>
<accession>A0A0A8US60</accession>
<keyword evidence="2" id="KW-0444">Lipid biosynthesis</keyword>
<keyword evidence="3" id="KW-0808">Transferase</keyword>
<dbReference type="HOGENOM" id="CLU_017814_0_0_6"/>
<dbReference type="InterPro" id="IPR020568">
    <property type="entry name" value="Ribosomal_Su5_D2-typ_SF"/>
</dbReference>
<protein>
    <submittedName>
        <fullName evidence="11">Putative mevalonate kinase</fullName>
    </submittedName>
</protein>
<dbReference type="UniPathway" id="UPA00057">
    <property type="reaction ID" value="UER00098"/>
</dbReference>
<keyword evidence="8" id="KW-0443">Lipid metabolism</keyword>
<dbReference type="PANTHER" id="PTHR43290:SF2">
    <property type="entry name" value="MEVALONATE KINASE"/>
    <property type="match status" value="1"/>
</dbReference>
<dbReference type="STRING" id="449.LHA_2680"/>
<evidence type="ECO:0000256" key="8">
    <source>
        <dbReference type="ARBA" id="ARBA00023098"/>
    </source>
</evidence>
<dbReference type="PRINTS" id="PR00959">
    <property type="entry name" value="MEVGALKINASE"/>
</dbReference>
<comment type="pathway">
    <text evidence="9">Isoprenoid biosynthesis; isopentenyl diphosphate biosynthesis via mevalonate pathway; isopentenyl diphosphate from (R)-mevalonate: step 1/3.</text>
</comment>
<evidence type="ECO:0000256" key="6">
    <source>
        <dbReference type="ARBA" id="ARBA00022840"/>
    </source>
</evidence>
<dbReference type="Pfam" id="PF00288">
    <property type="entry name" value="GHMP_kinases_N"/>
    <property type="match status" value="1"/>
</dbReference>
<dbReference type="KEGG" id="lha:LHA_2680"/>
<dbReference type="GO" id="GO:0005524">
    <property type="term" value="F:ATP binding"/>
    <property type="evidence" value="ECO:0007669"/>
    <property type="project" value="UniProtKB-KW"/>
</dbReference>